<dbReference type="SUPFAM" id="SSF142921">
    <property type="entry name" value="WGR domain-like"/>
    <property type="match status" value="1"/>
</dbReference>
<dbReference type="InterPro" id="IPR012317">
    <property type="entry name" value="Poly(ADP-ribose)pol_cat_dom"/>
</dbReference>
<dbReference type="SUPFAM" id="SSF47587">
    <property type="entry name" value="Domain of poly(ADP-ribose) polymerase"/>
    <property type="match status" value="1"/>
</dbReference>
<dbReference type="SMART" id="SM00292">
    <property type="entry name" value="BRCT"/>
    <property type="match status" value="1"/>
</dbReference>
<feature type="compositionally biased region" description="Low complexity" evidence="16">
    <location>
        <begin position="110"/>
        <end position="142"/>
    </location>
</feature>
<dbReference type="GO" id="GO:0005730">
    <property type="term" value="C:nucleolus"/>
    <property type="evidence" value="ECO:0007669"/>
    <property type="project" value="TreeGrafter"/>
</dbReference>
<dbReference type="SUPFAM" id="SSF56399">
    <property type="entry name" value="ADP-ribosylation"/>
    <property type="match status" value="1"/>
</dbReference>
<evidence type="ECO:0000256" key="7">
    <source>
        <dbReference type="ARBA" id="ARBA00022765"/>
    </source>
</evidence>
<dbReference type="PANTHER" id="PTHR10459">
    <property type="entry name" value="DNA LIGASE"/>
    <property type="match status" value="1"/>
</dbReference>
<dbReference type="InterPro" id="IPR008893">
    <property type="entry name" value="WGR_domain"/>
</dbReference>
<evidence type="ECO:0000313" key="21">
    <source>
        <dbReference type="EMBL" id="KAJ9139352.1"/>
    </source>
</evidence>
<dbReference type="GO" id="GO:0003677">
    <property type="term" value="F:DNA binding"/>
    <property type="evidence" value="ECO:0007669"/>
    <property type="project" value="UniProtKB-KW"/>
</dbReference>
<comment type="similarity">
    <text evidence="13">Belongs to the ARTD/PARP family.</text>
</comment>
<evidence type="ECO:0000256" key="1">
    <source>
        <dbReference type="ARBA" id="ARBA00004123"/>
    </source>
</evidence>
<dbReference type="InterPro" id="IPR036420">
    <property type="entry name" value="BRCT_dom_sf"/>
</dbReference>
<dbReference type="Pfam" id="PF02877">
    <property type="entry name" value="PARP_reg"/>
    <property type="match status" value="1"/>
</dbReference>
<gene>
    <name evidence="21" type="ORF">NKR23_g7915</name>
</gene>
<dbReference type="FunFam" id="1.20.142.10:FF:000002">
    <property type="entry name" value="Poly [ADP-ribose] polymerase"/>
    <property type="match status" value="1"/>
</dbReference>
<keyword evidence="11" id="KW-0238">DNA-binding</keyword>
<dbReference type="InterPro" id="IPR004102">
    <property type="entry name" value="Poly(ADP-ribose)pol_reg_dom"/>
</dbReference>
<dbReference type="FunFam" id="2.20.140.10:FF:000001">
    <property type="entry name" value="Poly [ADP-ribose] polymerase"/>
    <property type="match status" value="1"/>
</dbReference>
<comment type="catalytic activity">
    <reaction evidence="14">
        <text>NAD(+) + (ADP-D-ribosyl)n-acceptor = nicotinamide + (ADP-D-ribosyl)n+1-acceptor + H(+).</text>
        <dbReference type="EC" id="2.4.2.30"/>
    </reaction>
</comment>
<keyword evidence="6" id="KW-0677">Repeat</keyword>
<dbReference type="InterPro" id="IPR050800">
    <property type="entry name" value="ARTD/PARP"/>
</dbReference>
<dbReference type="SUPFAM" id="SSF52113">
    <property type="entry name" value="BRCT domain"/>
    <property type="match status" value="1"/>
</dbReference>
<evidence type="ECO:0000256" key="16">
    <source>
        <dbReference type="SAM" id="MobiDB-lite"/>
    </source>
</evidence>
<evidence type="ECO:0000256" key="3">
    <source>
        <dbReference type="ARBA" id="ARBA00022679"/>
    </source>
</evidence>
<evidence type="ECO:0000256" key="6">
    <source>
        <dbReference type="ARBA" id="ARBA00022737"/>
    </source>
</evidence>
<dbReference type="GO" id="GO:0070212">
    <property type="term" value="P:protein poly-ADP-ribosylation"/>
    <property type="evidence" value="ECO:0007669"/>
    <property type="project" value="TreeGrafter"/>
</dbReference>
<dbReference type="CDD" id="cd07997">
    <property type="entry name" value="WGR_PARP"/>
    <property type="match status" value="1"/>
</dbReference>
<dbReference type="EMBL" id="JANBVO010000026">
    <property type="protein sequence ID" value="KAJ9139352.1"/>
    <property type="molecule type" value="Genomic_DNA"/>
</dbReference>
<evidence type="ECO:0000313" key="22">
    <source>
        <dbReference type="Proteomes" id="UP001174694"/>
    </source>
</evidence>
<keyword evidence="22" id="KW-1185">Reference proteome</keyword>
<evidence type="ECO:0000256" key="11">
    <source>
        <dbReference type="ARBA" id="ARBA00023125"/>
    </source>
</evidence>
<keyword evidence="5" id="KW-0479">Metal-binding</keyword>
<dbReference type="EC" id="2.4.2.-" evidence="15"/>
<dbReference type="Gene3D" id="1.20.142.10">
    <property type="entry name" value="Poly(ADP-ribose) polymerase, regulatory domain"/>
    <property type="match status" value="1"/>
</dbReference>
<feature type="compositionally biased region" description="Acidic residues" evidence="16">
    <location>
        <begin position="318"/>
        <end position="328"/>
    </location>
</feature>
<feature type="domain" description="PARP catalytic" evidence="18">
    <location>
        <begin position="481"/>
        <end position="714"/>
    </location>
</feature>
<dbReference type="GO" id="GO:1990404">
    <property type="term" value="F:NAD+-protein mono-ADP-ribosyltransferase activity"/>
    <property type="evidence" value="ECO:0007669"/>
    <property type="project" value="TreeGrafter"/>
</dbReference>
<feature type="domain" description="BRCT" evidence="17">
    <location>
        <begin position="13"/>
        <end position="106"/>
    </location>
</feature>
<dbReference type="PROSITE" id="PS51060">
    <property type="entry name" value="PARP_ALPHA_HD"/>
    <property type="match status" value="1"/>
</dbReference>
<dbReference type="GO" id="GO:0016779">
    <property type="term" value="F:nucleotidyltransferase activity"/>
    <property type="evidence" value="ECO:0007669"/>
    <property type="project" value="UniProtKB-KW"/>
</dbReference>
<organism evidence="21 22">
    <name type="scientific">Pleurostoma richardsiae</name>
    <dbReference type="NCBI Taxonomy" id="41990"/>
    <lineage>
        <taxon>Eukaryota</taxon>
        <taxon>Fungi</taxon>
        <taxon>Dikarya</taxon>
        <taxon>Ascomycota</taxon>
        <taxon>Pezizomycotina</taxon>
        <taxon>Sordariomycetes</taxon>
        <taxon>Sordariomycetidae</taxon>
        <taxon>Calosphaeriales</taxon>
        <taxon>Pleurostomataceae</taxon>
        <taxon>Pleurostoma</taxon>
    </lineage>
</organism>
<evidence type="ECO:0000259" key="20">
    <source>
        <dbReference type="PROSITE" id="PS51977"/>
    </source>
</evidence>
<feature type="compositionally biased region" description="Basic and acidic residues" evidence="16">
    <location>
        <begin position="159"/>
        <end position="171"/>
    </location>
</feature>
<evidence type="ECO:0000256" key="5">
    <source>
        <dbReference type="ARBA" id="ARBA00022723"/>
    </source>
</evidence>
<keyword evidence="7" id="KW-0013">ADP-ribosylation</keyword>
<proteinExistence type="inferred from homology"/>
<dbReference type="GO" id="GO:0008270">
    <property type="term" value="F:zinc ion binding"/>
    <property type="evidence" value="ECO:0007669"/>
    <property type="project" value="UniProtKB-KW"/>
</dbReference>
<dbReference type="GO" id="GO:0006302">
    <property type="term" value="P:double-strand break repair"/>
    <property type="evidence" value="ECO:0007669"/>
    <property type="project" value="TreeGrafter"/>
</dbReference>
<dbReference type="InterPro" id="IPR036616">
    <property type="entry name" value="Poly(ADP-ribose)pol_reg_dom_sf"/>
</dbReference>
<evidence type="ECO:0000259" key="19">
    <source>
        <dbReference type="PROSITE" id="PS51060"/>
    </source>
</evidence>
<keyword evidence="12" id="KW-0539">Nucleus</keyword>
<dbReference type="PROSITE" id="PS51059">
    <property type="entry name" value="PARP_CATALYTIC"/>
    <property type="match status" value="1"/>
</dbReference>
<evidence type="ECO:0000256" key="10">
    <source>
        <dbReference type="ARBA" id="ARBA00023027"/>
    </source>
</evidence>
<accession>A0AA38RGQ7</accession>
<dbReference type="Pfam" id="PF00533">
    <property type="entry name" value="BRCT"/>
    <property type="match status" value="1"/>
</dbReference>
<comment type="caution">
    <text evidence="21">The sequence shown here is derived from an EMBL/GenBank/DDBJ whole genome shotgun (WGS) entry which is preliminary data.</text>
</comment>
<dbReference type="PROSITE" id="PS51977">
    <property type="entry name" value="WGR"/>
    <property type="match status" value="1"/>
</dbReference>
<evidence type="ECO:0000256" key="15">
    <source>
        <dbReference type="RuleBase" id="RU362114"/>
    </source>
</evidence>
<feature type="domain" description="WGR" evidence="20">
    <location>
        <begin position="212"/>
        <end position="309"/>
    </location>
</feature>
<evidence type="ECO:0000259" key="18">
    <source>
        <dbReference type="PROSITE" id="PS51059"/>
    </source>
</evidence>
<evidence type="ECO:0000256" key="8">
    <source>
        <dbReference type="ARBA" id="ARBA00022771"/>
    </source>
</evidence>
<dbReference type="Pfam" id="PF00644">
    <property type="entry name" value="PARP"/>
    <property type="match status" value="1"/>
</dbReference>
<dbReference type="Gene3D" id="3.40.50.10190">
    <property type="entry name" value="BRCT domain"/>
    <property type="match status" value="1"/>
</dbReference>
<evidence type="ECO:0000256" key="4">
    <source>
        <dbReference type="ARBA" id="ARBA00022695"/>
    </source>
</evidence>
<evidence type="ECO:0000256" key="12">
    <source>
        <dbReference type="ARBA" id="ARBA00023242"/>
    </source>
</evidence>
<dbReference type="SMART" id="SM00773">
    <property type="entry name" value="WGR"/>
    <property type="match status" value="1"/>
</dbReference>
<dbReference type="GO" id="GO:0003950">
    <property type="term" value="F:NAD+ poly-ADP-ribosyltransferase activity"/>
    <property type="evidence" value="ECO:0007669"/>
    <property type="project" value="UniProtKB-UniRule"/>
</dbReference>
<keyword evidence="2 15" id="KW-0328">Glycosyltransferase</keyword>
<feature type="domain" description="PARP alpha-helical" evidence="19">
    <location>
        <begin position="346"/>
        <end position="471"/>
    </location>
</feature>
<dbReference type="Gene3D" id="2.20.140.10">
    <property type="entry name" value="WGR domain"/>
    <property type="match status" value="1"/>
</dbReference>
<evidence type="ECO:0000256" key="13">
    <source>
        <dbReference type="ARBA" id="ARBA00024347"/>
    </source>
</evidence>
<evidence type="ECO:0000259" key="17">
    <source>
        <dbReference type="PROSITE" id="PS50172"/>
    </source>
</evidence>
<feature type="region of interest" description="Disordered" evidence="16">
    <location>
        <begin position="105"/>
        <end position="192"/>
    </location>
</feature>
<keyword evidence="3 15" id="KW-0808">Transferase</keyword>
<keyword evidence="8" id="KW-0863">Zinc-finger</keyword>
<name>A0AA38RGQ7_9PEZI</name>
<dbReference type="CDD" id="cd01437">
    <property type="entry name" value="parp_like"/>
    <property type="match status" value="1"/>
</dbReference>
<dbReference type="PANTHER" id="PTHR10459:SF60">
    <property type="entry name" value="POLY [ADP-RIBOSE] POLYMERASE 2"/>
    <property type="match status" value="1"/>
</dbReference>
<keyword evidence="10 15" id="KW-0520">NAD</keyword>
<dbReference type="Gene3D" id="3.90.228.10">
    <property type="match status" value="1"/>
</dbReference>
<reference evidence="21" key="1">
    <citation type="submission" date="2022-07" db="EMBL/GenBank/DDBJ databases">
        <title>Fungi with potential for degradation of polypropylene.</title>
        <authorList>
            <person name="Gostincar C."/>
        </authorList>
    </citation>
    <scope>NUCLEOTIDE SEQUENCE</scope>
    <source>
        <strain evidence="21">EXF-13308</strain>
    </source>
</reference>
<evidence type="ECO:0000256" key="2">
    <source>
        <dbReference type="ARBA" id="ARBA00022676"/>
    </source>
</evidence>
<dbReference type="Pfam" id="PF05406">
    <property type="entry name" value="WGR"/>
    <property type="match status" value="1"/>
</dbReference>
<keyword evidence="9" id="KW-0862">Zinc</keyword>
<dbReference type="Proteomes" id="UP001174694">
    <property type="component" value="Unassembled WGS sequence"/>
</dbReference>
<dbReference type="InterPro" id="IPR036930">
    <property type="entry name" value="WGR_dom_sf"/>
</dbReference>
<comment type="subcellular location">
    <subcellularLocation>
        <location evidence="1">Nucleus</location>
    </subcellularLocation>
</comment>
<protein>
    <recommendedName>
        <fullName evidence="15">Poly [ADP-ribose] polymerase</fullName>
        <shortName evidence="15">PARP</shortName>
        <ecNumber evidence="15">2.4.2.-</ecNumber>
    </recommendedName>
</protein>
<dbReference type="CDD" id="cd17747">
    <property type="entry name" value="BRCT_PARP1"/>
    <property type="match status" value="1"/>
</dbReference>
<evidence type="ECO:0000256" key="9">
    <source>
        <dbReference type="ARBA" id="ARBA00022833"/>
    </source>
</evidence>
<dbReference type="InterPro" id="IPR001357">
    <property type="entry name" value="BRCT_dom"/>
</dbReference>
<keyword evidence="4" id="KW-0548">Nucleotidyltransferase</keyword>
<evidence type="ECO:0000256" key="14">
    <source>
        <dbReference type="ARBA" id="ARBA00033987"/>
    </source>
</evidence>
<sequence>MPPKKASKKAAAAAKPPLDGCCVVFSGTFRGTSQSALQGQTTAMGGSTASTVTKEATHLVTTQADYDKPSAKVKTAKDLGIHIVDVQWLQDCVSTSSREAEGRYSFGTINGTTPNGGAAANSASASSAPPAKRPGAAQAPAATNGAKKRQAPPTASPDQADRDGDGGDKAQAKKKKKLAEADQDEERQFGEGQIAKSRDVRIPLDEGCPLISYSVYIDPDDGVIWDASLNQTNATANNNKFYRVQLLVNGPGTHYQTWTRWGRVGDRGQTATLGNGSLEDAKRHFQKKFKDKSGLKWEDRTATPVKGKYTFIERSYNDDSDDDGDDENDSARAGGKSKDGGQEPLKCTLSPPVQRLMELIFNQQYFANNMSDLNYDTKKMPLGKLSRATILKGFQTLKDLSNLLTDPGLAAEYNAPFPVAKENLSNAYFSLIPHAFGRNRPPIISDQQMVKKEIELLENLADMKDAADIMKADLVTKETMHPLDRHYRGLGMEEMTPLDHESSEYKFLEEYLKETRGHTHVANYSIHSIFRIERQGEHDRFESAFGHQPKDRRLLWHGSRVTNFGGILSQGLRIAPPEAPVTGYMFDKGIYLADMSSKSANYCYSGISGGNALLLLCEAELGSPVQELLNAQYDAGATARAQNLWSTWGKGRTGPKAWKDASCVHPSLRGVMMPDIAKAKPGDTNCLGATLQYNEYICYDVAQVRLRYLFQVKM</sequence>
<dbReference type="PROSITE" id="PS50172">
    <property type="entry name" value="BRCT"/>
    <property type="match status" value="1"/>
</dbReference>
<feature type="region of interest" description="Disordered" evidence="16">
    <location>
        <begin position="314"/>
        <end position="348"/>
    </location>
</feature>
<dbReference type="AlphaFoldDB" id="A0AA38RGQ7"/>